<feature type="compositionally biased region" description="Polar residues" evidence="4">
    <location>
        <begin position="140"/>
        <end position="155"/>
    </location>
</feature>
<dbReference type="Proteomes" id="UP001148203">
    <property type="component" value="Unassembled WGS sequence"/>
</dbReference>
<accession>A0ABT5NQS9</accession>
<dbReference type="RefSeq" id="WP_273909017.1">
    <property type="nucleotide sequence ID" value="NZ_JAMDGX010000003.1"/>
</dbReference>
<name>A0ABT5NQS9_9PSED</name>
<keyword evidence="5" id="KW-0282">Flagellum</keyword>
<evidence type="ECO:0000313" key="5">
    <source>
        <dbReference type="EMBL" id="MDD0990525.1"/>
    </source>
</evidence>
<dbReference type="SUPFAM" id="SSF140566">
    <property type="entry name" value="FlgN-like"/>
    <property type="match status" value="1"/>
</dbReference>
<evidence type="ECO:0000256" key="1">
    <source>
        <dbReference type="ARBA" id="ARBA00002397"/>
    </source>
</evidence>
<comment type="similarity">
    <text evidence="2">Belongs to the FlgN family.</text>
</comment>
<keyword evidence="5" id="KW-0966">Cell projection</keyword>
<protein>
    <submittedName>
        <fullName evidence="5">Flagellar protein FlgN</fullName>
    </submittedName>
</protein>
<keyword evidence="3" id="KW-1005">Bacterial flagellum biogenesis</keyword>
<evidence type="ECO:0000256" key="3">
    <source>
        <dbReference type="ARBA" id="ARBA00022795"/>
    </source>
</evidence>
<sequence>MHDTTLLQLIEHDIAPAQQLLELLREESIALNGRDLPLLENILAHKQSLIVLLDQQGRRRSELLASLGYSPDRSGFEALASESHLGPQLLEQLEVLATLMADCQTVNEHNGRLIQLQQSSTANQIKILQGGEAPTLYDSRGTTSPLAQNRALSQA</sequence>
<dbReference type="EMBL" id="JAMDGY010000020">
    <property type="protein sequence ID" value="MDD0990525.1"/>
    <property type="molecule type" value="Genomic_DNA"/>
</dbReference>
<evidence type="ECO:0000313" key="6">
    <source>
        <dbReference type="Proteomes" id="UP001148203"/>
    </source>
</evidence>
<proteinExistence type="inferred from homology"/>
<keyword evidence="6" id="KW-1185">Reference proteome</keyword>
<keyword evidence="5" id="KW-0969">Cilium</keyword>
<evidence type="ECO:0000256" key="2">
    <source>
        <dbReference type="ARBA" id="ARBA00007703"/>
    </source>
</evidence>
<comment type="caution">
    <text evidence="5">The sequence shown here is derived from an EMBL/GenBank/DDBJ whole genome shotgun (WGS) entry which is preliminary data.</text>
</comment>
<feature type="region of interest" description="Disordered" evidence="4">
    <location>
        <begin position="134"/>
        <end position="155"/>
    </location>
</feature>
<comment type="function">
    <text evidence="1">Required for the efficient initiation of filament assembly.</text>
</comment>
<gene>
    <name evidence="5" type="ORF">M5G11_08220</name>
</gene>
<reference evidence="5 6" key="1">
    <citation type="submission" date="2022-05" db="EMBL/GenBank/DDBJ databases">
        <title>Novel Pseudomonas spp. Isolated from a Rainbow Trout Aquaculture Facility.</title>
        <authorList>
            <person name="Testerman T."/>
            <person name="Graf J."/>
        </authorList>
    </citation>
    <scope>NUCLEOTIDE SEQUENCE [LARGE SCALE GENOMIC DNA]</scope>
    <source>
        <strain evidence="5 6">ID681</strain>
    </source>
</reference>
<evidence type="ECO:0000256" key="4">
    <source>
        <dbReference type="SAM" id="MobiDB-lite"/>
    </source>
</evidence>
<dbReference type="Pfam" id="PF05130">
    <property type="entry name" value="FlgN"/>
    <property type="match status" value="1"/>
</dbReference>
<dbReference type="Gene3D" id="1.20.58.300">
    <property type="entry name" value="FlgN-like"/>
    <property type="match status" value="1"/>
</dbReference>
<organism evidence="5 6">
    <name type="scientific">Pseudomonas fontis</name>
    <dbReference type="NCBI Taxonomy" id="2942633"/>
    <lineage>
        <taxon>Bacteria</taxon>
        <taxon>Pseudomonadati</taxon>
        <taxon>Pseudomonadota</taxon>
        <taxon>Gammaproteobacteria</taxon>
        <taxon>Pseudomonadales</taxon>
        <taxon>Pseudomonadaceae</taxon>
        <taxon>Pseudomonas</taxon>
    </lineage>
</organism>
<dbReference type="InterPro" id="IPR036679">
    <property type="entry name" value="FlgN-like_sf"/>
</dbReference>
<dbReference type="InterPro" id="IPR007809">
    <property type="entry name" value="FlgN-like"/>
</dbReference>